<dbReference type="EMBL" id="JAAGAX010000005">
    <property type="protein sequence ID" value="KAF2315994.1"/>
    <property type="molecule type" value="Genomic_DNA"/>
</dbReference>
<reference evidence="1 2" key="1">
    <citation type="journal article" date="2020" name="Mol. Plant">
        <title>The Chromosome-Based Rubber Tree Genome Provides New Insights into Spurge Genome Evolution and Rubber Biosynthesis.</title>
        <authorList>
            <person name="Liu J."/>
            <person name="Shi C."/>
            <person name="Shi C.C."/>
            <person name="Li W."/>
            <person name="Zhang Q.J."/>
            <person name="Zhang Y."/>
            <person name="Li K."/>
            <person name="Lu H.F."/>
            <person name="Shi C."/>
            <person name="Zhu S.T."/>
            <person name="Xiao Z.Y."/>
            <person name="Nan H."/>
            <person name="Yue Y."/>
            <person name="Zhu X.G."/>
            <person name="Wu Y."/>
            <person name="Hong X.N."/>
            <person name="Fan G.Y."/>
            <person name="Tong Y."/>
            <person name="Zhang D."/>
            <person name="Mao C.L."/>
            <person name="Liu Y.L."/>
            <person name="Hao S.J."/>
            <person name="Liu W.Q."/>
            <person name="Lv M.Q."/>
            <person name="Zhang H.B."/>
            <person name="Liu Y."/>
            <person name="Hu-Tang G.R."/>
            <person name="Wang J.P."/>
            <person name="Wang J.H."/>
            <person name="Sun Y.H."/>
            <person name="Ni S.B."/>
            <person name="Chen W.B."/>
            <person name="Zhang X.C."/>
            <person name="Jiao Y.N."/>
            <person name="Eichler E.E."/>
            <person name="Li G.H."/>
            <person name="Liu X."/>
            <person name="Gao L.Z."/>
        </authorList>
    </citation>
    <scope>NUCLEOTIDE SEQUENCE [LARGE SCALE GENOMIC DNA]</scope>
    <source>
        <strain evidence="2">cv. GT1</strain>
        <tissue evidence="1">Leaf</tissue>
    </source>
</reference>
<protein>
    <submittedName>
        <fullName evidence="1">Uncharacterized protein</fullName>
    </submittedName>
</protein>
<sequence length="119" mass="13596">MCSGDGSVSFDDHDEFVAYLDAILDSNSDDNFNSHETLLKAGNQLKYKQILHFKINYRTQMEQKDPDEVLGQEKANLILDDRTSAWPMHRANLIPARKYLFFDSRDADESAGSKVYVFG</sequence>
<dbReference type="AlphaFoldDB" id="A0A6A6MS11"/>
<evidence type="ECO:0000313" key="2">
    <source>
        <dbReference type="Proteomes" id="UP000467840"/>
    </source>
</evidence>
<dbReference type="Proteomes" id="UP000467840">
    <property type="component" value="Chromosome 15"/>
</dbReference>
<keyword evidence="2" id="KW-1185">Reference proteome</keyword>
<comment type="caution">
    <text evidence="1">The sequence shown here is derived from an EMBL/GenBank/DDBJ whole genome shotgun (WGS) entry which is preliminary data.</text>
</comment>
<gene>
    <name evidence="1" type="ORF">GH714_040789</name>
</gene>
<name>A0A6A6MS11_HEVBR</name>
<organism evidence="1 2">
    <name type="scientific">Hevea brasiliensis</name>
    <name type="common">Para rubber tree</name>
    <name type="synonym">Siphonia brasiliensis</name>
    <dbReference type="NCBI Taxonomy" id="3981"/>
    <lineage>
        <taxon>Eukaryota</taxon>
        <taxon>Viridiplantae</taxon>
        <taxon>Streptophyta</taxon>
        <taxon>Embryophyta</taxon>
        <taxon>Tracheophyta</taxon>
        <taxon>Spermatophyta</taxon>
        <taxon>Magnoliopsida</taxon>
        <taxon>eudicotyledons</taxon>
        <taxon>Gunneridae</taxon>
        <taxon>Pentapetalae</taxon>
        <taxon>rosids</taxon>
        <taxon>fabids</taxon>
        <taxon>Malpighiales</taxon>
        <taxon>Euphorbiaceae</taxon>
        <taxon>Crotonoideae</taxon>
        <taxon>Micrandreae</taxon>
        <taxon>Hevea</taxon>
    </lineage>
</organism>
<evidence type="ECO:0000313" key="1">
    <source>
        <dbReference type="EMBL" id="KAF2315994.1"/>
    </source>
</evidence>
<proteinExistence type="predicted"/>
<accession>A0A6A6MS11</accession>